<organism evidence="1">
    <name type="scientific">bioreactor metagenome</name>
    <dbReference type="NCBI Taxonomy" id="1076179"/>
    <lineage>
        <taxon>unclassified sequences</taxon>
        <taxon>metagenomes</taxon>
        <taxon>ecological metagenomes</taxon>
    </lineage>
</organism>
<dbReference type="EMBL" id="VSSQ01001699">
    <property type="protein sequence ID" value="MPM10488.1"/>
    <property type="molecule type" value="Genomic_DNA"/>
</dbReference>
<gene>
    <name evidence="1" type="ORF">SDC9_56820</name>
</gene>
<accession>A0A644X3V3</accession>
<protein>
    <submittedName>
        <fullName evidence="1">Uncharacterized protein</fullName>
    </submittedName>
</protein>
<dbReference type="AlphaFoldDB" id="A0A644X3V3"/>
<comment type="caution">
    <text evidence="1">The sequence shown here is derived from an EMBL/GenBank/DDBJ whole genome shotgun (WGS) entry which is preliminary data.</text>
</comment>
<name>A0A644X3V3_9ZZZZ</name>
<proteinExistence type="predicted"/>
<sequence>MDQDAEIRPLFGQLRRHAGTPAFVIIIKGITESRFPGIECYQQMRRLFSLEDAFQYIIEGVERVRMQSVLVAEPIQIRQSEKGSESHTAAIHQ</sequence>
<evidence type="ECO:0000313" key="1">
    <source>
        <dbReference type="EMBL" id="MPM10488.1"/>
    </source>
</evidence>
<reference evidence="1" key="1">
    <citation type="submission" date="2019-08" db="EMBL/GenBank/DDBJ databases">
        <authorList>
            <person name="Kucharzyk K."/>
            <person name="Murdoch R.W."/>
            <person name="Higgins S."/>
            <person name="Loffler F."/>
        </authorList>
    </citation>
    <scope>NUCLEOTIDE SEQUENCE</scope>
</reference>